<dbReference type="EMBL" id="AP017378">
    <property type="protein sequence ID" value="BBD07713.1"/>
    <property type="molecule type" value="Genomic_DNA"/>
</dbReference>
<sequence length="284" mass="31332">MKKSICKVFVTLMLLAAFATPALASMSLDYYVSEIQKLLTEKRINSMMDVTRALKQGGASFQKDLALPTGLAKTVKSGESAGIMVGMYQFDAVYAVAFGRKKDAAGYMQAQDQLMNRLNMRGQLEVSALFPPAFKKLVKTPDKISFEEVVKAYAANTENYTILMQAPGGFDVVEDSLYGFIVEALYVVSNAIILSDYDPTLTALLADTTPVIQPVLDFYEAFTSEDYAKFVDDENFLEQGQRAGWLKMLLKMIISKKDNLTEKQVRAVASIAARERATVIADGN</sequence>
<organism evidence="2 3">
    <name type="scientific">Desulfovibrio ferrophilus</name>
    <dbReference type="NCBI Taxonomy" id="241368"/>
    <lineage>
        <taxon>Bacteria</taxon>
        <taxon>Pseudomonadati</taxon>
        <taxon>Thermodesulfobacteriota</taxon>
        <taxon>Desulfovibrionia</taxon>
        <taxon>Desulfovibrionales</taxon>
        <taxon>Desulfovibrionaceae</taxon>
        <taxon>Desulfovibrio</taxon>
    </lineage>
</organism>
<protein>
    <submittedName>
        <fullName evidence="2">Cyclotide 2</fullName>
    </submittedName>
</protein>
<accession>A0A2Z6AWY8</accession>
<keyword evidence="1" id="KW-0732">Signal</keyword>
<dbReference type="Proteomes" id="UP000269883">
    <property type="component" value="Chromosome"/>
</dbReference>
<dbReference type="AlphaFoldDB" id="A0A2Z6AWY8"/>
<dbReference type="OrthoDB" id="9974674at2"/>
<keyword evidence="3" id="KW-1185">Reference proteome</keyword>
<dbReference type="RefSeq" id="WP_126377203.1">
    <property type="nucleotide sequence ID" value="NZ_AP017378.1"/>
</dbReference>
<dbReference type="KEGG" id="dfl:DFE_0987"/>
<evidence type="ECO:0000313" key="3">
    <source>
        <dbReference type="Proteomes" id="UP000269883"/>
    </source>
</evidence>
<reference evidence="2 3" key="1">
    <citation type="journal article" date="2018" name="Sci. Adv.">
        <title>Multi-heme cytochromes provide a pathway for survival in energy-limited environments.</title>
        <authorList>
            <person name="Deng X."/>
            <person name="Dohmae N."/>
            <person name="Nealson K.H."/>
            <person name="Hashimoto K."/>
            <person name="Okamoto A."/>
        </authorList>
    </citation>
    <scope>NUCLEOTIDE SEQUENCE [LARGE SCALE GENOMIC DNA]</scope>
    <source>
        <strain evidence="2 3">IS5</strain>
    </source>
</reference>
<evidence type="ECO:0000313" key="2">
    <source>
        <dbReference type="EMBL" id="BBD07713.1"/>
    </source>
</evidence>
<gene>
    <name evidence="2" type="ORF">DFE_0987</name>
</gene>
<name>A0A2Z6AWY8_9BACT</name>
<proteinExistence type="predicted"/>
<evidence type="ECO:0000256" key="1">
    <source>
        <dbReference type="SAM" id="SignalP"/>
    </source>
</evidence>
<feature type="chain" id="PRO_5016256815" evidence="1">
    <location>
        <begin position="25"/>
        <end position="284"/>
    </location>
</feature>
<feature type="signal peptide" evidence="1">
    <location>
        <begin position="1"/>
        <end position="24"/>
    </location>
</feature>